<evidence type="ECO:0000256" key="3">
    <source>
        <dbReference type="ARBA" id="ARBA00022723"/>
    </source>
</evidence>
<dbReference type="EnsemblBacteria" id="AAM71836">
    <property type="protein sequence ID" value="AAM71836"/>
    <property type="gene ID" value="CT0594"/>
</dbReference>
<dbReference type="InterPro" id="IPR023572">
    <property type="entry name" value="Archease_dom"/>
</dbReference>
<evidence type="ECO:0000256" key="1">
    <source>
        <dbReference type="ARBA" id="ARBA00007963"/>
    </source>
</evidence>
<dbReference type="Gene3D" id="3.55.10.10">
    <property type="entry name" value="Archease domain"/>
    <property type="match status" value="1"/>
</dbReference>
<keyword evidence="7" id="KW-1185">Reference proteome</keyword>
<name>Q8KET8_CHLTE</name>
<keyword evidence="4" id="KW-0106">Calcium</keyword>
<comment type="similarity">
    <text evidence="1">Belongs to the archease family.</text>
</comment>
<dbReference type="OrthoDB" id="839338at2"/>
<dbReference type="SMR" id="Q8KET8"/>
<dbReference type="HOGENOM" id="CLU_111362_3_1_10"/>
<dbReference type="AlphaFoldDB" id="Q8KET8"/>
<dbReference type="Pfam" id="PF01951">
    <property type="entry name" value="Archease"/>
    <property type="match status" value="1"/>
</dbReference>
<keyword evidence="3" id="KW-0479">Metal-binding</keyword>
<dbReference type="InterPro" id="IPR036820">
    <property type="entry name" value="Archease_dom_sf"/>
</dbReference>
<dbReference type="SUPFAM" id="SSF69819">
    <property type="entry name" value="MTH1598-like"/>
    <property type="match status" value="1"/>
</dbReference>
<gene>
    <name evidence="6" type="ordered locus">CT0594</name>
</gene>
<reference evidence="6 7" key="1">
    <citation type="journal article" date="2002" name="Proc. Natl. Acad. Sci. U.S.A.">
        <title>The complete genome sequence of Chlorobium tepidum TLS, a photosynthetic, anaerobic, green-sulfur bacterium.</title>
        <authorList>
            <person name="Eisen J.A."/>
            <person name="Nelson K.E."/>
            <person name="Paulsen I.T."/>
            <person name="Heidelberg J.F."/>
            <person name="Wu M."/>
            <person name="Dodson R.J."/>
            <person name="Deboy R."/>
            <person name="Gwinn M.L."/>
            <person name="Nelson W.C."/>
            <person name="Haft D.H."/>
            <person name="Hickey E.K."/>
            <person name="Peterson J.D."/>
            <person name="Durkin A.S."/>
            <person name="Kolonay J.L."/>
            <person name="Yang F."/>
            <person name="Holt I."/>
            <person name="Umayam L.A."/>
            <person name="Mason T."/>
            <person name="Brenner M."/>
            <person name="Shea T.P."/>
            <person name="Parksey D."/>
            <person name="Nierman W.C."/>
            <person name="Feldblyum T.V."/>
            <person name="Hansen C.L."/>
            <person name="Craven M.B."/>
            <person name="Radune D."/>
            <person name="Vamathevan J."/>
            <person name="Khouri H."/>
            <person name="White O."/>
            <person name="Gruber T.M."/>
            <person name="Ketchum K.A."/>
            <person name="Venter J.C."/>
            <person name="Tettelin H."/>
            <person name="Bryant D.A."/>
            <person name="Fraser C.M."/>
        </authorList>
    </citation>
    <scope>NUCLEOTIDE SEQUENCE [LARGE SCALE GENOMIC DNA]</scope>
    <source>
        <strain evidence="7">ATCC 49652 / DSM 12025 / NBRC 103806 / TLS</strain>
    </source>
</reference>
<protein>
    <recommendedName>
        <fullName evidence="5">Archease domain-containing protein</fullName>
    </recommendedName>
</protein>
<evidence type="ECO:0000256" key="4">
    <source>
        <dbReference type="ARBA" id="ARBA00022837"/>
    </source>
</evidence>
<dbReference type="KEGG" id="cte:CT0594"/>
<dbReference type="STRING" id="194439.CT0594"/>
<keyword evidence="2" id="KW-0819">tRNA processing</keyword>
<proteinExistence type="inferred from homology"/>
<dbReference type="Proteomes" id="UP000001007">
    <property type="component" value="Chromosome"/>
</dbReference>
<evidence type="ECO:0000313" key="7">
    <source>
        <dbReference type="Proteomes" id="UP000001007"/>
    </source>
</evidence>
<sequence>MGCVYCLCKGLSNDPLRRFLNMPHRQLDHTADLCFEVTAGSYPELLGEALCAMTEWIGPEWKNSAVERPFRIEAPDRVALLVDLLNEALALSQIYREAYGALSIRSSGEEFIEGAFLGRAISGARNEIKAVTWHGAKVEQRADGSWLAILLMDI</sequence>
<dbReference type="DNASU" id="1006242"/>
<evidence type="ECO:0000256" key="2">
    <source>
        <dbReference type="ARBA" id="ARBA00022694"/>
    </source>
</evidence>
<dbReference type="EMBL" id="AE006470">
    <property type="protein sequence ID" value="AAM71836.1"/>
    <property type="molecule type" value="Genomic_DNA"/>
</dbReference>
<dbReference type="GO" id="GO:0008033">
    <property type="term" value="P:tRNA processing"/>
    <property type="evidence" value="ECO:0007669"/>
    <property type="project" value="UniProtKB-KW"/>
</dbReference>
<accession>Q8KET8</accession>
<organism evidence="6 7">
    <name type="scientific">Chlorobaculum tepidum (strain ATCC 49652 / DSM 12025 / NBRC 103806 / TLS)</name>
    <name type="common">Chlorobium tepidum</name>
    <dbReference type="NCBI Taxonomy" id="194439"/>
    <lineage>
        <taxon>Bacteria</taxon>
        <taxon>Pseudomonadati</taxon>
        <taxon>Chlorobiota</taxon>
        <taxon>Chlorobiia</taxon>
        <taxon>Chlorobiales</taxon>
        <taxon>Chlorobiaceae</taxon>
        <taxon>Chlorobaculum</taxon>
    </lineage>
</organism>
<feature type="domain" description="Archease" evidence="5">
    <location>
        <begin position="25"/>
        <end position="154"/>
    </location>
</feature>
<evidence type="ECO:0000259" key="5">
    <source>
        <dbReference type="Pfam" id="PF01951"/>
    </source>
</evidence>
<dbReference type="GO" id="GO:0046872">
    <property type="term" value="F:metal ion binding"/>
    <property type="evidence" value="ECO:0007669"/>
    <property type="project" value="UniProtKB-KW"/>
</dbReference>
<evidence type="ECO:0000313" key="6">
    <source>
        <dbReference type="EMBL" id="AAM71836.1"/>
    </source>
</evidence>
<dbReference type="eggNOG" id="COG1371">
    <property type="taxonomic scope" value="Bacteria"/>
</dbReference>